<feature type="domain" description="PEP-utilising enzyme mobile" evidence="4">
    <location>
        <begin position="1"/>
        <end position="46"/>
    </location>
</feature>
<evidence type="ECO:0000256" key="3">
    <source>
        <dbReference type="ARBA" id="ARBA00022840"/>
    </source>
</evidence>
<keyword evidence="2" id="KW-0547">Nucleotide-binding</keyword>
<evidence type="ECO:0000259" key="4">
    <source>
        <dbReference type="Pfam" id="PF00391"/>
    </source>
</evidence>
<dbReference type="GO" id="GO:0008986">
    <property type="term" value="F:pyruvate, water dikinase activity"/>
    <property type="evidence" value="ECO:0007669"/>
    <property type="project" value="InterPro"/>
</dbReference>
<dbReference type="AlphaFoldDB" id="X0XBA2"/>
<dbReference type="PANTHER" id="PTHR43030">
    <property type="entry name" value="PHOSPHOENOLPYRUVATE SYNTHASE"/>
    <property type="match status" value="1"/>
</dbReference>
<dbReference type="InterPro" id="IPR008279">
    <property type="entry name" value="PEP-util_enz_mobile_dom"/>
</dbReference>
<accession>X0XBA2</accession>
<evidence type="ECO:0000313" key="5">
    <source>
        <dbReference type="EMBL" id="GAG22226.1"/>
    </source>
</evidence>
<organism evidence="5">
    <name type="scientific">marine sediment metagenome</name>
    <dbReference type="NCBI Taxonomy" id="412755"/>
    <lineage>
        <taxon>unclassified sequences</taxon>
        <taxon>metagenomes</taxon>
        <taxon>ecological metagenomes</taxon>
    </lineage>
</organism>
<feature type="non-terminal residue" evidence="5">
    <location>
        <position position="1"/>
    </location>
</feature>
<dbReference type="EMBL" id="BARS01034436">
    <property type="protein sequence ID" value="GAG22226.1"/>
    <property type="molecule type" value="Genomic_DNA"/>
</dbReference>
<dbReference type="InterPro" id="IPR006319">
    <property type="entry name" value="PEP_synth"/>
</dbReference>
<dbReference type="InterPro" id="IPR036637">
    <property type="entry name" value="Phosphohistidine_dom_sf"/>
</dbReference>
<dbReference type="Pfam" id="PF00391">
    <property type="entry name" value="PEP-utilizers"/>
    <property type="match status" value="1"/>
</dbReference>
<reference evidence="5" key="1">
    <citation type="journal article" date="2014" name="Front. Microbiol.">
        <title>High frequency of phylogenetically diverse reductive dehalogenase-homologous genes in deep subseafloor sedimentary metagenomes.</title>
        <authorList>
            <person name="Kawai M."/>
            <person name="Futagami T."/>
            <person name="Toyoda A."/>
            <person name="Takaki Y."/>
            <person name="Nishi S."/>
            <person name="Hori S."/>
            <person name="Arai W."/>
            <person name="Tsubouchi T."/>
            <person name="Morono Y."/>
            <person name="Uchiyama I."/>
            <person name="Ito T."/>
            <person name="Fujiyama A."/>
            <person name="Inagaki F."/>
            <person name="Takami H."/>
        </authorList>
    </citation>
    <scope>NUCLEOTIDE SEQUENCE</scope>
    <source>
        <strain evidence="5">Expedition CK06-06</strain>
    </source>
</reference>
<keyword evidence="3" id="KW-0067">ATP-binding</keyword>
<comment type="caution">
    <text evidence="5">The sequence shown here is derived from an EMBL/GenBank/DDBJ whole genome shotgun (WGS) entry which is preliminary data.</text>
</comment>
<evidence type="ECO:0000256" key="1">
    <source>
        <dbReference type="ARBA" id="ARBA00007837"/>
    </source>
</evidence>
<evidence type="ECO:0000256" key="2">
    <source>
        <dbReference type="ARBA" id="ARBA00022741"/>
    </source>
</evidence>
<proteinExistence type="inferred from homology"/>
<name>X0XBA2_9ZZZZ</name>
<dbReference type="SUPFAM" id="SSF52009">
    <property type="entry name" value="Phosphohistidine domain"/>
    <property type="match status" value="1"/>
</dbReference>
<comment type="similarity">
    <text evidence="1">Belongs to the PEP-utilizing enzyme family.</text>
</comment>
<dbReference type="Gene3D" id="3.50.30.10">
    <property type="entry name" value="Phosphohistidine domain"/>
    <property type="match status" value="1"/>
</dbReference>
<gene>
    <name evidence="5" type="ORF">S01H1_53198</name>
</gene>
<protein>
    <recommendedName>
        <fullName evidence="4">PEP-utilising enzyme mobile domain-containing protein</fullName>
    </recommendedName>
</protein>
<sequence length="53" mass="5619">ITDGGGTLCHAAIVAREMKIPCIVGTKIATRVLKDGDLVEVDADKGIVRKLKE</sequence>
<dbReference type="GO" id="GO:0005524">
    <property type="term" value="F:ATP binding"/>
    <property type="evidence" value="ECO:0007669"/>
    <property type="project" value="UniProtKB-KW"/>
</dbReference>
<dbReference type="PANTHER" id="PTHR43030:SF1">
    <property type="entry name" value="PHOSPHOENOLPYRUVATE SYNTHASE"/>
    <property type="match status" value="1"/>
</dbReference>